<evidence type="ECO:0000256" key="3">
    <source>
        <dbReference type="ARBA" id="ARBA00023002"/>
    </source>
</evidence>
<protein>
    <recommendedName>
        <fullName evidence="4 5">Pyrroline-5-carboxylate reductase</fullName>
        <shortName evidence="4">P5C reductase</shortName>
        <shortName evidence="4">P5CR</shortName>
        <ecNumber evidence="4 5">1.5.1.2</ecNumber>
    </recommendedName>
    <alternativeName>
        <fullName evidence="4">PCA reductase</fullName>
    </alternativeName>
</protein>
<gene>
    <name evidence="4 9" type="primary">proC</name>
    <name evidence="9" type="ORF">J8F10_33500</name>
</gene>
<comment type="subcellular location">
    <subcellularLocation>
        <location evidence="4">Cytoplasm</location>
    </subcellularLocation>
</comment>
<dbReference type="GO" id="GO:0004735">
    <property type="term" value="F:pyrroline-5-carboxylate reductase activity"/>
    <property type="evidence" value="ECO:0007669"/>
    <property type="project" value="UniProtKB-EC"/>
</dbReference>
<dbReference type="NCBIfam" id="TIGR00112">
    <property type="entry name" value="proC"/>
    <property type="match status" value="1"/>
</dbReference>
<evidence type="ECO:0000256" key="6">
    <source>
        <dbReference type="RuleBase" id="RU003903"/>
    </source>
</evidence>
<evidence type="ECO:0000259" key="7">
    <source>
        <dbReference type="Pfam" id="PF03807"/>
    </source>
</evidence>
<organism evidence="9 10">
    <name type="scientific">Gemmata palustris</name>
    <dbReference type="NCBI Taxonomy" id="2822762"/>
    <lineage>
        <taxon>Bacteria</taxon>
        <taxon>Pseudomonadati</taxon>
        <taxon>Planctomycetota</taxon>
        <taxon>Planctomycetia</taxon>
        <taxon>Gemmatales</taxon>
        <taxon>Gemmataceae</taxon>
        <taxon>Gemmata</taxon>
    </lineage>
</organism>
<dbReference type="EC" id="1.5.1.2" evidence="4 5"/>
<comment type="caution">
    <text evidence="9">The sequence shown here is derived from an EMBL/GenBank/DDBJ whole genome shotgun (WGS) entry which is preliminary data.</text>
</comment>
<comment type="catalytic activity">
    <reaction evidence="4 6">
        <text>L-proline + NADP(+) = (S)-1-pyrroline-5-carboxylate + NADPH + 2 H(+)</text>
        <dbReference type="Rhea" id="RHEA:14109"/>
        <dbReference type="ChEBI" id="CHEBI:15378"/>
        <dbReference type="ChEBI" id="CHEBI:17388"/>
        <dbReference type="ChEBI" id="CHEBI:57783"/>
        <dbReference type="ChEBI" id="CHEBI:58349"/>
        <dbReference type="ChEBI" id="CHEBI:60039"/>
        <dbReference type="EC" id="1.5.1.2"/>
    </reaction>
</comment>
<keyword evidence="3 4" id="KW-0560">Oxidoreductase</keyword>
<comment type="catalytic activity">
    <reaction evidence="4">
        <text>L-proline + NAD(+) = (S)-1-pyrroline-5-carboxylate + NADH + 2 H(+)</text>
        <dbReference type="Rhea" id="RHEA:14105"/>
        <dbReference type="ChEBI" id="CHEBI:15378"/>
        <dbReference type="ChEBI" id="CHEBI:17388"/>
        <dbReference type="ChEBI" id="CHEBI:57540"/>
        <dbReference type="ChEBI" id="CHEBI:57945"/>
        <dbReference type="ChEBI" id="CHEBI:60039"/>
        <dbReference type="EC" id="1.5.1.2"/>
    </reaction>
</comment>
<keyword evidence="10" id="KW-1185">Reference proteome</keyword>
<dbReference type="PANTHER" id="PTHR11645">
    <property type="entry name" value="PYRROLINE-5-CARBOXYLATE REDUCTASE"/>
    <property type="match status" value="1"/>
</dbReference>
<dbReference type="SUPFAM" id="SSF51735">
    <property type="entry name" value="NAD(P)-binding Rossmann-fold domains"/>
    <property type="match status" value="1"/>
</dbReference>
<dbReference type="SUPFAM" id="SSF48179">
    <property type="entry name" value="6-phosphogluconate dehydrogenase C-terminal domain-like"/>
    <property type="match status" value="1"/>
</dbReference>
<dbReference type="InterPro" id="IPR028939">
    <property type="entry name" value="P5C_Rdtase_cat_N"/>
</dbReference>
<feature type="domain" description="Pyrroline-5-carboxylate reductase dimerisation" evidence="8">
    <location>
        <begin position="168"/>
        <end position="272"/>
    </location>
</feature>
<dbReference type="Pfam" id="PF03807">
    <property type="entry name" value="F420_oxidored"/>
    <property type="match status" value="1"/>
</dbReference>
<dbReference type="Pfam" id="PF14748">
    <property type="entry name" value="P5CR_dimer"/>
    <property type="match status" value="1"/>
</dbReference>
<dbReference type="Gene3D" id="3.40.50.720">
    <property type="entry name" value="NAD(P)-binding Rossmann-like Domain"/>
    <property type="match status" value="1"/>
</dbReference>
<dbReference type="HAMAP" id="MF_01925">
    <property type="entry name" value="P5C_reductase"/>
    <property type="match status" value="1"/>
</dbReference>
<keyword evidence="2 4" id="KW-0521">NADP</keyword>
<dbReference type="RefSeq" id="WP_210661266.1">
    <property type="nucleotide sequence ID" value="NZ_JAGKQQ010000001.1"/>
</dbReference>
<dbReference type="InterPro" id="IPR000304">
    <property type="entry name" value="Pyrroline-COOH_reductase"/>
</dbReference>
<proteinExistence type="inferred from homology"/>
<comment type="pathway">
    <text evidence="4 6">Amino-acid biosynthesis; L-proline biosynthesis; L-proline from L-glutamate 5-semialdehyde: step 1/1.</text>
</comment>
<keyword evidence="4 6" id="KW-0028">Amino-acid biosynthesis</keyword>
<dbReference type="PIRSF" id="PIRSF000193">
    <property type="entry name" value="Pyrrol-5-carb_rd"/>
    <property type="match status" value="1"/>
</dbReference>
<evidence type="ECO:0000313" key="10">
    <source>
        <dbReference type="Proteomes" id="UP000676565"/>
    </source>
</evidence>
<sequence length="276" mass="28014">MPAERTFPLAVGFLGAGQMATALASAWAKAGLLDVSRSRAADPYPDARAKFQSATGIATTETNRDVLAACDVLVLAVKPQVMSAVLDEIKPAISAAHLIVSIAAGVTLKTLGDGLGADTKLVRVMPNTPCLVSASATGFSPGATATPDDAALVERLFTAVGMAYRVPEHLLDAVTGLSGSGPAFVYLFIEALADGGVRCGLPRAVAQSLAAQTVLGAARMVLETGQHPGALKDAVASPGGTTIAGIHALERAAFRAAAMDAVEAATKRAQELGKKE</sequence>
<evidence type="ECO:0000259" key="8">
    <source>
        <dbReference type="Pfam" id="PF14748"/>
    </source>
</evidence>
<comment type="similarity">
    <text evidence="1 4 6">Belongs to the pyrroline-5-carboxylate reductase family.</text>
</comment>
<keyword evidence="4" id="KW-0963">Cytoplasm</keyword>
<reference evidence="9 10" key="1">
    <citation type="submission" date="2021-04" db="EMBL/GenBank/DDBJ databases">
        <authorList>
            <person name="Ivanova A."/>
        </authorList>
    </citation>
    <scope>NUCLEOTIDE SEQUENCE [LARGE SCALE GENOMIC DNA]</scope>
    <source>
        <strain evidence="9 10">G18</strain>
    </source>
</reference>
<dbReference type="Proteomes" id="UP000676565">
    <property type="component" value="Unassembled WGS sequence"/>
</dbReference>
<dbReference type="EMBL" id="JAGKQQ010000001">
    <property type="protein sequence ID" value="MBP3960169.1"/>
    <property type="molecule type" value="Genomic_DNA"/>
</dbReference>
<comment type="function">
    <text evidence="4">Catalyzes the reduction of 1-pyrroline-5-carboxylate (PCA) to L-proline.</text>
</comment>
<keyword evidence="4 6" id="KW-0641">Proline biosynthesis</keyword>
<name>A0ABS5C2I9_9BACT</name>
<evidence type="ECO:0000256" key="5">
    <source>
        <dbReference type="NCBIfam" id="TIGR00112"/>
    </source>
</evidence>
<evidence type="ECO:0000313" key="9">
    <source>
        <dbReference type="EMBL" id="MBP3960169.1"/>
    </source>
</evidence>
<feature type="domain" description="Pyrroline-5-carboxylate reductase catalytic N-terminal" evidence="7">
    <location>
        <begin position="11"/>
        <end position="105"/>
    </location>
</feature>
<dbReference type="InterPro" id="IPR053790">
    <property type="entry name" value="P5CR-like_CS"/>
</dbReference>
<evidence type="ECO:0000256" key="4">
    <source>
        <dbReference type="HAMAP-Rule" id="MF_01925"/>
    </source>
</evidence>
<accession>A0ABS5C2I9</accession>
<dbReference type="InterPro" id="IPR029036">
    <property type="entry name" value="P5CR_dimer"/>
</dbReference>
<dbReference type="InterPro" id="IPR008927">
    <property type="entry name" value="6-PGluconate_DH-like_C_sf"/>
</dbReference>
<evidence type="ECO:0000256" key="2">
    <source>
        <dbReference type="ARBA" id="ARBA00022857"/>
    </source>
</evidence>
<dbReference type="PROSITE" id="PS00521">
    <property type="entry name" value="P5CR"/>
    <property type="match status" value="1"/>
</dbReference>
<dbReference type="InterPro" id="IPR036291">
    <property type="entry name" value="NAD(P)-bd_dom_sf"/>
</dbReference>
<dbReference type="Gene3D" id="1.10.3730.10">
    <property type="entry name" value="ProC C-terminal domain-like"/>
    <property type="match status" value="1"/>
</dbReference>
<dbReference type="PANTHER" id="PTHR11645:SF0">
    <property type="entry name" value="PYRROLINE-5-CARBOXYLATE REDUCTASE 3"/>
    <property type="match status" value="1"/>
</dbReference>
<evidence type="ECO:0000256" key="1">
    <source>
        <dbReference type="ARBA" id="ARBA00005525"/>
    </source>
</evidence>